<dbReference type="HOGENOM" id="CLU_1421916_0_0_1"/>
<dbReference type="EMBL" id="KN833047">
    <property type="protein sequence ID" value="KIM75365.1"/>
    <property type="molecule type" value="Genomic_DNA"/>
</dbReference>
<proteinExistence type="predicted"/>
<dbReference type="OrthoDB" id="5395789at2759"/>
<organism evidence="2 3">
    <name type="scientific">Piloderma croceum (strain F 1598)</name>
    <dbReference type="NCBI Taxonomy" id="765440"/>
    <lineage>
        <taxon>Eukaryota</taxon>
        <taxon>Fungi</taxon>
        <taxon>Dikarya</taxon>
        <taxon>Basidiomycota</taxon>
        <taxon>Agaricomycotina</taxon>
        <taxon>Agaricomycetes</taxon>
        <taxon>Agaricomycetidae</taxon>
        <taxon>Atheliales</taxon>
        <taxon>Atheliaceae</taxon>
        <taxon>Piloderma</taxon>
    </lineage>
</organism>
<dbReference type="InParanoid" id="A0A0C3ES15"/>
<keyword evidence="3" id="KW-1185">Reference proteome</keyword>
<name>A0A0C3ES15_PILCF</name>
<feature type="signal peptide" evidence="1">
    <location>
        <begin position="1"/>
        <end position="21"/>
    </location>
</feature>
<keyword evidence="1" id="KW-0732">Signal</keyword>
<sequence>MSCPKALPACFALWNIRLGHCVLVRVRLASNGQSITARGLFDQGWRDLETKGCHVNCRHCGVPNKLENSQRNTRAFIDPKPALFFNRTWILTNDCAPAKFYSDEALDLCPPDASHGFPRLIVSPENLSQDLDLMDLHLPDVVVTHLYEWNPEALRNFLDLRRGKFEYTLAAYRTFGSENSSECKNCEHALS</sequence>
<evidence type="ECO:0000313" key="2">
    <source>
        <dbReference type="EMBL" id="KIM75365.1"/>
    </source>
</evidence>
<dbReference type="Proteomes" id="UP000054166">
    <property type="component" value="Unassembled WGS sequence"/>
</dbReference>
<gene>
    <name evidence="2" type="ORF">PILCRDRAFT_675957</name>
</gene>
<feature type="chain" id="PRO_5002164221" evidence="1">
    <location>
        <begin position="22"/>
        <end position="191"/>
    </location>
</feature>
<dbReference type="AlphaFoldDB" id="A0A0C3ES15"/>
<reference evidence="3" key="2">
    <citation type="submission" date="2015-01" db="EMBL/GenBank/DDBJ databases">
        <title>Evolutionary Origins and Diversification of the Mycorrhizal Mutualists.</title>
        <authorList>
            <consortium name="DOE Joint Genome Institute"/>
            <consortium name="Mycorrhizal Genomics Consortium"/>
            <person name="Kohler A."/>
            <person name="Kuo A."/>
            <person name="Nagy L.G."/>
            <person name="Floudas D."/>
            <person name="Copeland A."/>
            <person name="Barry K.W."/>
            <person name="Cichocki N."/>
            <person name="Veneault-Fourrey C."/>
            <person name="LaButti K."/>
            <person name="Lindquist E.A."/>
            <person name="Lipzen A."/>
            <person name="Lundell T."/>
            <person name="Morin E."/>
            <person name="Murat C."/>
            <person name="Riley R."/>
            <person name="Ohm R."/>
            <person name="Sun H."/>
            <person name="Tunlid A."/>
            <person name="Henrissat B."/>
            <person name="Grigoriev I.V."/>
            <person name="Hibbett D.S."/>
            <person name="Martin F."/>
        </authorList>
    </citation>
    <scope>NUCLEOTIDE SEQUENCE [LARGE SCALE GENOMIC DNA]</scope>
    <source>
        <strain evidence="3">F 1598</strain>
    </source>
</reference>
<evidence type="ECO:0000256" key="1">
    <source>
        <dbReference type="SAM" id="SignalP"/>
    </source>
</evidence>
<protein>
    <submittedName>
        <fullName evidence="2">Uncharacterized protein</fullName>
    </submittedName>
</protein>
<reference evidence="2 3" key="1">
    <citation type="submission" date="2014-04" db="EMBL/GenBank/DDBJ databases">
        <authorList>
            <consortium name="DOE Joint Genome Institute"/>
            <person name="Kuo A."/>
            <person name="Tarkka M."/>
            <person name="Buscot F."/>
            <person name="Kohler A."/>
            <person name="Nagy L.G."/>
            <person name="Floudas D."/>
            <person name="Copeland A."/>
            <person name="Barry K.W."/>
            <person name="Cichocki N."/>
            <person name="Veneault-Fourrey C."/>
            <person name="LaButti K."/>
            <person name="Lindquist E.A."/>
            <person name="Lipzen A."/>
            <person name="Lundell T."/>
            <person name="Morin E."/>
            <person name="Murat C."/>
            <person name="Sun H."/>
            <person name="Tunlid A."/>
            <person name="Henrissat B."/>
            <person name="Grigoriev I.V."/>
            <person name="Hibbett D.S."/>
            <person name="Martin F."/>
            <person name="Nordberg H.P."/>
            <person name="Cantor M.N."/>
            <person name="Hua S.X."/>
        </authorList>
    </citation>
    <scope>NUCLEOTIDE SEQUENCE [LARGE SCALE GENOMIC DNA]</scope>
    <source>
        <strain evidence="2 3">F 1598</strain>
    </source>
</reference>
<accession>A0A0C3ES15</accession>
<evidence type="ECO:0000313" key="3">
    <source>
        <dbReference type="Proteomes" id="UP000054166"/>
    </source>
</evidence>